<sequence>MIIFHESFLAAKYRCPLTTGIDPHDFHVKGEETLFRAQILDDGFEHSLVVHQDQHSGVIRLLAAVWNGELRRCPVWTAFGLSSEYML</sequence>
<gene>
    <name evidence="2" type="ORF">LSUE1_G003452</name>
</gene>
<dbReference type="OrthoDB" id="5345571at2759"/>
<reference evidence="2 3" key="1">
    <citation type="submission" date="2018-05" db="EMBL/GenBank/DDBJ databases">
        <title>Genome sequencing and assembly of the regulated plant pathogen Lachnellula willkommii and related sister species for the development of diagnostic species identification markers.</title>
        <authorList>
            <person name="Giroux E."/>
            <person name="Bilodeau G."/>
        </authorList>
    </citation>
    <scope>NUCLEOTIDE SEQUENCE [LARGE SCALE GENOMIC DNA]</scope>
    <source>
        <strain evidence="2 3">CBS 268.59</strain>
    </source>
</reference>
<dbReference type="Proteomes" id="UP000469558">
    <property type="component" value="Unassembled WGS sequence"/>
</dbReference>
<dbReference type="AlphaFoldDB" id="A0A8T9CF31"/>
<keyword evidence="3" id="KW-1185">Reference proteome</keyword>
<accession>A0A8T9CF31</accession>
<dbReference type="InterPro" id="IPR057082">
    <property type="entry name" value="PH_C"/>
</dbReference>
<name>A0A8T9CF31_9HELO</name>
<dbReference type="Pfam" id="PF23076">
    <property type="entry name" value="PH_FT_C"/>
    <property type="match status" value="1"/>
</dbReference>
<proteinExistence type="predicted"/>
<protein>
    <recommendedName>
        <fullName evidence="1">PH domain-containing protein</fullName>
    </recommendedName>
</protein>
<organism evidence="2 3">
    <name type="scientific">Lachnellula suecica</name>
    <dbReference type="NCBI Taxonomy" id="602035"/>
    <lineage>
        <taxon>Eukaryota</taxon>
        <taxon>Fungi</taxon>
        <taxon>Dikarya</taxon>
        <taxon>Ascomycota</taxon>
        <taxon>Pezizomycotina</taxon>
        <taxon>Leotiomycetes</taxon>
        <taxon>Helotiales</taxon>
        <taxon>Lachnaceae</taxon>
        <taxon>Lachnellula</taxon>
    </lineage>
</organism>
<dbReference type="EMBL" id="QGMK01000330">
    <property type="protein sequence ID" value="TVY82354.1"/>
    <property type="molecule type" value="Genomic_DNA"/>
</dbReference>
<evidence type="ECO:0000313" key="3">
    <source>
        <dbReference type="Proteomes" id="UP000469558"/>
    </source>
</evidence>
<evidence type="ECO:0000313" key="2">
    <source>
        <dbReference type="EMBL" id="TVY82354.1"/>
    </source>
</evidence>
<feature type="domain" description="PH" evidence="1">
    <location>
        <begin position="33"/>
        <end position="79"/>
    </location>
</feature>
<comment type="caution">
    <text evidence="2">The sequence shown here is derived from an EMBL/GenBank/DDBJ whole genome shotgun (WGS) entry which is preliminary data.</text>
</comment>
<evidence type="ECO:0000259" key="1">
    <source>
        <dbReference type="Pfam" id="PF23076"/>
    </source>
</evidence>